<feature type="compositionally biased region" description="Basic and acidic residues" evidence="1">
    <location>
        <begin position="250"/>
        <end position="264"/>
    </location>
</feature>
<gene>
    <name evidence="2" type="ORF">E1B28_005110</name>
</gene>
<proteinExistence type="predicted"/>
<evidence type="ECO:0000313" key="3">
    <source>
        <dbReference type="Proteomes" id="UP001049176"/>
    </source>
</evidence>
<organism evidence="2 3">
    <name type="scientific">Marasmius oreades</name>
    <name type="common">fairy-ring Marasmius</name>
    <dbReference type="NCBI Taxonomy" id="181124"/>
    <lineage>
        <taxon>Eukaryota</taxon>
        <taxon>Fungi</taxon>
        <taxon>Dikarya</taxon>
        <taxon>Basidiomycota</taxon>
        <taxon>Agaricomycotina</taxon>
        <taxon>Agaricomycetes</taxon>
        <taxon>Agaricomycetidae</taxon>
        <taxon>Agaricales</taxon>
        <taxon>Marasmiineae</taxon>
        <taxon>Marasmiaceae</taxon>
        <taxon>Marasmius</taxon>
    </lineage>
</organism>
<dbReference type="AlphaFoldDB" id="A0A9P7UZY2"/>
<sequence>MYTKPPHFDVAFANIVAHSTITIHLWPILMEALDSFLDRLEQVVDPIKKQNQHLHVIAKWANEVLRPTLASVVERMEYPNSDANTNTPTQVAAILQPGGTPPSQPQTPKALTAVGASPTLSGSSSAHSQTLDATAVASSNFASPSSFRLGATPPSSQPQTPITAVGSTSASSNSPYTSSQSITDLLATSHSDMLAPKADPTSQQNLGLGAPSVGRGRGRVAPRPSVRVASVDMSLINGAFTSNKKGNNIEGREPDNKNEKEFELPKITALA</sequence>
<dbReference type="Proteomes" id="UP001049176">
    <property type="component" value="Chromosome 2"/>
</dbReference>
<dbReference type="RefSeq" id="XP_043014261.1">
    <property type="nucleotide sequence ID" value="XM_043149654.1"/>
</dbReference>
<protein>
    <submittedName>
        <fullName evidence="2">Uncharacterized protein</fullName>
    </submittedName>
</protein>
<feature type="compositionally biased region" description="Low complexity" evidence="1">
    <location>
        <begin position="210"/>
        <end position="225"/>
    </location>
</feature>
<feature type="region of interest" description="Disordered" evidence="1">
    <location>
        <begin position="147"/>
        <end position="179"/>
    </location>
</feature>
<feature type="compositionally biased region" description="Low complexity" evidence="1">
    <location>
        <begin position="152"/>
        <end position="179"/>
    </location>
</feature>
<dbReference type="EMBL" id="CM032182">
    <property type="protein sequence ID" value="KAG7097791.1"/>
    <property type="molecule type" value="Genomic_DNA"/>
</dbReference>
<keyword evidence="3" id="KW-1185">Reference proteome</keyword>
<accession>A0A9P7UZY2</accession>
<feature type="region of interest" description="Disordered" evidence="1">
    <location>
        <begin position="93"/>
        <end position="128"/>
    </location>
</feature>
<feature type="region of interest" description="Disordered" evidence="1">
    <location>
        <begin position="239"/>
        <end position="271"/>
    </location>
</feature>
<comment type="caution">
    <text evidence="2">The sequence shown here is derived from an EMBL/GenBank/DDBJ whole genome shotgun (WGS) entry which is preliminary data.</text>
</comment>
<dbReference type="KEGG" id="more:E1B28_005110"/>
<name>A0A9P7UZY2_9AGAR</name>
<evidence type="ECO:0000256" key="1">
    <source>
        <dbReference type="SAM" id="MobiDB-lite"/>
    </source>
</evidence>
<feature type="compositionally biased region" description="Polar residues" evidence="1">
    <location>
        <begin position="118"/>
        <end position="128"/>
    </location>
</feature>
<dbReference type="GeneID" id="66074186"/>
<reference evidence="2" key="1">
    <citation type="journal article" date="2021" name="Genome Biol. Evol.">
        <title>The assembled and annotated genome of the fairy-ring fungus Marasmius oreades.</title>
        <authorList>
            <person name="Hiltunen M."/>
            <person name="Ament-Velasquez S.L."/>
            <person name="Johannesson H."/>
        </authorList>
    </citation>
    <scope>NUCLEOTIDE SEQUENCE</scope>
    <source>
        <strain evidence="2">03SP1</strain>
    </source>
</reference>
<evidence type="ECO:0000313" key="2">
    <source>
        <dbReference type="EMBL" id="KAG7097791.1"/>
    </source>
</evidence>
<feature type="region of interest" description="Disordered" evidence="1">
    <location>
        <begin position="193"/>
        <end position="225"/>
    </location>
</feature>